<keyword evidence="2" id="KW-1133">Transmembrane helix</keyword>
<dbReference type="InterPro" id="IPR011600">
    <property type="entry name" value="Pept_C14_caspase"/>
</dbReference>
<accession>A0ABM8AK75</accession>
<dbReference type="Gene3D" id="3.40.50.1460">
    <property type="match status" value="1"/>
</dbReference>
<feature type="transmembrane region" description="Helical" evidence="2">
    <location>
        <begin position="628"/>
        <end position="646"/>
    </location>
</feature>
<keyword evidence="5" id="KW-1185">Reference proteome</keyword>
<feature type="transmembrane region" description="Helical" evidence="2">
    <location>
        <begin position="544"/>
        <end position="565"/>
    </location>
</feature>
<feature type="transmembrane region" description="Helical" evidence="2">
    <location>
        <begin position="689"/>
        <end position="711"/>
    </location>
</feature>
<name>A0ABM8AK75_9DEIO</name>
<evidence type="ECO:0000256" key="2">
    <source>
        <dbReference type="SAM" id="Phobius"/>
    </source>
</evidence>
<organism evidence="4 5">
    <name type="scientific">Deinococcus aetherius</name>
    <dbReference type="NCBI Taxonomy" id="200252"/>
    <lineage>
        <taxon>Bacteria</taxon>
        <taxon>Thermotogati</taxon>
        <taxon>Deinococcota</taxon>
        <taxon>Deinococci</taxon>
        <taxon>Deinococcales</taxon>
        <taxon>Deinococcaceae</taxon>
        <taxon>Deinococcus</taxon>
    </lineage>
</organism>
<evidence type="ECO:0000259" key="3">
    <source>
        <dbReference type="Pfam" id="PF00656"/>
    </source>
</evidence>
<dbReference type="EMBL" id="AP026562">
    <property type="protein sequence ID" value="BDP44216.1"/>
    <property type="molecule type" value="Genomic_DNA"/>
</dbReference>
<dbReference type="Pfam" id="PF00656">
    <property type="entry name" value="Peptidase_C14"/>
    <property type="match status" value="1"/>
</dbReference>
<dbReference type="PROSITE" id="PS00018">
    <property type="entry name" value="EF_HAND_1"/>
    <property type="match status" value="1"/>
</dbReference>
<dbReference type="InterPro" id="IPR029030">
    <property type="entry name" value="Caspase-like_dom_sf"/>
</dbReference>
<proteinExistence type="predicted"/>
<feature type="region of interest" description="Disordered" evidence="1">
    <location>
        <begin position="1"/>
        <end position="31"/>
    </location>
</feature>
<feature type="transmembrane region" description="Helical" evidence="2">
    <location>
        <begin position="749"/>
        <end position="776"/>
    </location>
</feature>
<evidence type="ECO:0000313" key="4">
    <source>
        <dbReference type="EMBL" id="BDP44216.1"/>
    </source>
</evidence>
<feature type="compositionally biased region" description="Gly residues" evidence="1">
    <location>
        <begin position="1"/>
        <end position="11"/>
    </location>
</feature>
<sequence>MPGSAEGGLNGWAGETSGPPVVTRDLGLGPEETPLRSGHNFVAVIGIDEYAAWPTLHNAVSDAVRVQQLFVEKFGFQPLTRPLLNREATRGAIQALIQDELPGRLREDDSLVLFFAGHGHTRLSVVGRRRIESGYLIPAEASRGDHWSEYVKLEPLLVDLSELPARHVLLIFDACRSGFAVGDAMTVERADRSLRYEQALARQRSRRVITSAQRDEEASDGGGPLAGNSLFTGTLLGGLDGGAADLNGDGLVTSSELGLFLQKAVGRASDSRQTPVFGTFFLDEGGELVIPLTPGAALAWAAPEVGEREESPRDRARRDLDHVWDDWQEEGILPSREDLRHLAEALADLPPADPPQALLLLRAAVAREDPPRPWLDLLRHEEGRSTIELLEFSPPETLAAAPSRAAGTSPEARVRGWASSAARIVLGTGGGPSAAALTHGFGPLSWAAALGPDPATRRTAALALTLLDGFEGPDRLRRAVCELPGRVRRWSRTGELLAALADARADLDPASGFARMRGDLALPERLSVWAWRVRRRLIRDRRCWGPLAAGGALGAGLAVAALRLVEFRLSPEPGSGQFFSAFYTALPLGAALALGTALAVPLRAAPPDERGVIPGVCRDAGHDQSTSGLALVSGTLCFGLAHLLVALQNGLDPGRHPYVLPAGLLAGLGLSLALRGQPPLTARLGVVGWALRLGAGALTMVVTVVLVTAASGQWPAVRELHRIGQGVVLLLDAYYLSAVLNALDLGARGYYGLVLLDAALVGALLVLGTTLGGALARRLARLE</sequence>
<geneLocation type="plasmid" evidence="4 5">
    <name>pDAETH-2</name>
</geneLocation>
<dbReference type="RefSeq" id="WP_264778084.1">
    <property type="nucleotide sequence ID" value="NZ_AP026562.1"/>
</dbReference>
<evidence type="ECO:0000313" key="5">
    <source>
        <dbReference type="Proteomes" id="UP001064971"/>
    </source>
</evidence>
<dbReference type="SUPFAM" id="SSF52129">
    <property type="entry name" value="Caspase-like"/>
    <property type="match status" value="1"/>
</dbReference>
<dbReference type="InterPro" id="IPR018247">
    <property type="entry name" value="EF_Hand_1_Ca_BS"/>
</dbReference>
<dbReference type="Proteomes" id="UP001064971">
    <property type="component" value="Plasmid pDAETH-2"/>
</dbReference>
<protein>
    <recommendedName>
        <fullName evidence="3">Peptidase C14 caspase domain-containing protein</fullName>
    </recommendedName>
</protein>
<keyword evidence="4" id="KW-0614">Plasmid</keyword>
<gene>
    <name evidence="4" type="ORF">DAETH_41850</name>
</gene>
<feature type="transmembrane region" description="Helical" evidence="2">
    <location>
        <begin position="723"/>
        <end position="743"/>
    </location>
</feature>
<feature type="transmembrane region" description="Helical" evidence="2">
    <location>
        <begin position="658"/>
        <end position="677"/>
    </location>
</feature>
<reference evidence="4" key="1">
    <citation type="submission" date="2022-07" db="EMBL/GenBank/DDBJ databases">
        <title>Complete Genome Sequence of the Radioresistant Bacterium Deinococcus aetherius ST0316, Isolated from the Air Dust collected in Lower Stratosphere above Japan.</title>
        <authorList>
            <person name="Satoh K."/>
            <person name="Hagiwara K."/>
            <person name="Katsumata K."/>
            <person name="Kubo A."/>
            <person name="Yokobori S."/>
            <person name="Yamagishi A."/>
            <person name="Oono Y."/>
            <person name="Narumi I."/>
        </authorList>
    </citation>
    <scope>NUCLEOTIDE SEQUENCE</scope>
    <source>
        <strain evidence="4">ST0316</strain>
        <plasmid evidence="4">pDAETH-2</plasmid>
    </source>
</reference>
<keyword evidence="2" id="KW-0472">Membrane</keyword>
<keyword evidence="2" id="KW-0812">Transmembrane</keyword>
<evidence type="ECO:0000256" key="1">
    <source>
        <dbReference type="SAM" id="MobiDB-lite"/>
    </source>
</evidence>
<feature type="transmembrane region" description="Helical" evidence="2">
    <location>
        <begin position="577"/>
        <end position="600"/>
    </location>
</feature>
<feature type="domain" description="Peptidase C14 caspase" evidence="3">
    <location>
        <begin position="43"/>
        <end position="246"/>
    </location>
</feature>